<organism evidence="1 2">
    <name type="scientific">candidate division KSB3 bacterium</name>
    <dbReference type="NCBI Taxonomy" id="2044937"/>
    <lineage>
        <taxon>Bacteria</taxon>
        <taxon>candidate division KSB3</taxon>
    </lineage>
</organism>
<gene>
    <name evidence="1" type="ORF">GF339_02595</name>
</gene>
<accession>A0A9D5Q4M6</accession>
<dbReference type="PANTHER" id="PTHR33361">
    <property type="entry name" value="GLR0591 PROTEIN"/>
    <property type="match status" value="1"/>
</dbReference>
<reference evidence="1" key="1">
    <citation type="submission" date="2019-11" db="EMBL/GenBank/DDBJ databases">
        <title>Microbial mats filling the niche in hypersaline microbial mats.</title>
        <authorList>
            <person name="Wong H.L."/>
            <person name="Macleod F.I."/>
            <person name="White R.A. III"/>
            <person name="Burns B.P."/>
        </authorList>
    </citation>
    <scope>NUCLEOTIDE SEQUENCE</scope>
    <source>
        <strain evidence="1">Rbin_158</strain>
    </source>
</reference>
<protein>
    <submittedName>
        <fullName evidence="1">DUF885 family protein</fullName>
    </submittedName>
</protein>
<dbReference type="PANTHER" id="PTHR33361:SF2">
    <property type="entry name" value="DUF885 DOMAIN-CONTAINING PROTEIN"/>
    <property type="match status" value="1"/>
</dbReference>
<comment type="caution">
    <text evidence="1">The sequence shown here is derived from an EMBL/GenBank/DDBJ whole genome shotgun (WGS) entry which is preliminary data.</text>
</comment>
<evidence type="ECO:0000313" key="2">
    <source>
        <dbReference type="Proteomes" id="UP000649604"/>
    </source>
</evidence>
<evidence type="ECO:0000313" key="1">
    <source>
        <dbReference type="EMBL" id="MBD3323443.1"/>
    </source>
</evidence>
<sequence>MPSALSVETIARQMFDTLVRTFPVACASDEFYYFPQVRPANPHWSTWDQFSPEIIEDITRQLSGWEHELDRLASQAGEDERQAEITLLQQTALTLREQLTVVRTWESQPSFALTIACLGLAEAFAAEDPAAKYDRAATLPEFLIQASRHMQHVPALFRDIGLEMVADTRRYFLSLEPTLPELQPALSALDRFEERLRTVSTREAFWLPSELLERVFQVHLRYEMTLQEITEMLDLEIAEMQHVMEQEARALNPDLPSGHADWAQVLRSLPMPMIGEEGLLGLYRAEVERLAQHCLDHGLISSEFITTCPVHVAPVPAFLSAIRTASSYSIPPKHPPEGGIFYINNAEKPEEIQQRYLREYPMLTAHETYPGHHLLDSCRWSLAHPVRRVIESPLFYEGWACFAEEIMRITGYFSAPADRLLLAKRRYWRAVRGKVDVGLQTGTLSLPAAAHDLSHTGVPLKQADSLVRKYPLNPGYKVCYTLGVRRFVDLFHHYGQDKIHPFIHTVLGQGEIRFQDLEIILQRLAK</sequence>
<dbReference type="InterPro" id="IPR010281">
    <property type="entry name" value="DUF885"/>
</dbReference>
<dbReference type="Pfam" id="PF05960">
    <property type="entry name" value="DUF885"/>
    <property type="match status" value="1"/>
</dbReference>
<dbReference type="EMBL" id="WJJP01000077">
    <property type="protein sequence ID" value="MBD3323443.1"/>
    <property type="molecule type" value="Genomic_DNA"/>
</dbReference>
<dbReference type="AlphaFoldDB" id="A0A9D5Q4M6"/>
<proteinExistence type="predicted"/>
<dbReference type="Proteomes" id="UP000649604">
    <property type="component" value="Unassembled WGS sequence"/>
</dbReference>
<name>A0A9D5Q4M6_9BACT</name>